<sequence>MEIERRPAVDETQRALYEEIVAGLHSRGPNGRILFSVSTDRLSEGKGDVYVALGLAKYLSRLGWGVGLWPMSQWGNDMDDDVDVVVSMLEHFVPGLMPESTARIAWARNWTDAWAELPYLGQFDAVWASSSAAAERLAAAYGRPVDVVPIAADAELFASGDDPVEMTVATSVNSWGNARQIDSVLGELAARVDVTMFGARHPDQSIPHAVHAGAVSYFGLPDAYRRSRIVIDDLIDQAKIYGNQNSRLFESISAGALPITNVRDGLAELGLESVPSYDSAADLIEQVRRLTSDPEQYQALLDGLQDVVTARHTFEVRAAETDPLIRAAVAFAAARGPRPELFRWMAAERAQQIFSSTISDQRQIELESAVKRVEQLEEELVAASVRLDEQTALAHTAAVELEAFRDRRIMRAEVAVRKTLDAANRAPARVRTILSDWSR</sequence>
<name>A0ABT2GK78_9MICO</name>
<dbReference type="RefSeq" id="WP_259503889.1">
    <property type="nucleotide sequence ID" value="NZ_JANLCM010000001.1"/>
</dbReference>
<accession>A0ABT2GK78</accession>
<keyword evidence="4" id="KW-1185">Reference proteome</keyword>
<proteinExistence type="predicted"/>
<evidence type="ECO:0000256" key="1">
    <source>
        <dbReference type="SAM" id="Coils"/>
    </source>
</evidence>
<dbReference type="SUPFAM" id="SSF53756">
    <property type="entry name" value="UDP-Glycosyltransferase/glycogen phosphorylase"/>
    <property type="match status" value="1"/>
</dbReference>
<evidence type="ECO:0000313" key="3">
    <source>
        <dbReference type="EMBL" id="MCS5716623.1"/>
    </source>
</evidence>
<feature type="domain" description="Spore protein YkvP/CgeB glycosyl transferase-like" evidence="2">
    <location>
        <begin position="190"/>
        <end position="320"/>
    </location>
</feature>
<reference evidence="3" key="1">
    <citation type="submission" date="2022-08" db="EMBL/GenBank/DDBJ databases">
        <authorList>
            <person name="Deng Y."/>
            <person name="Han X.-F."/>
            <person name="Zhang Y.-Q."/>
        </authorList>
    </citation>
    <scope>NUCLEOTIDE SEQUENCE</scope>
    <source>
        <strain evidence="3">CPCC 205763</strain>
    </source>
</reference>
<evidence type="ECO:0000259" key="2">
    <source>
        <dbReference type="Pfam" id="PF13524"/>
    </source>
</evidence>
<gene>
    <name evidence="3" type="ORF">N1027_00560</name>
</gene>
<dbReference type="Pfam" id="PF13524">
    <property type="entry name" value="Glyco_trans_1_2"/>
    <property type="match status" value="1"/>
</dbReference>
<feature type="coiled-coil region" evidence="1">
    <location>
        <begin position="359"/>
        <end position="393"/>
    </location>
</feature>
<dbReference type="InterPro" id="IPR055259">
    <property type="entry name" value="YkvP/CgeB_Glyco_trans-like"/>
</dbReference>
<organism evidence="3 4">
    <name type="scientific">Herbiconiux aconitum</name>
    <dbReference type="NCBI Taxonomy" id="2970913"/>
    <lineage>
        <taxon>Bacteria</taxon>
        <taxon>Bacillati</taxon>
        <taxon>Actinomycetota</taxon>
        <taxon>Actinomycetes</taxon>
        <taxon>Micrococcales</taxon>
        <taxon>Microbacteriaceae</taxon>
        <taxon>Herbiconiux</taxon>
    </lineage>
</organism>
<dbReference type="Proteomes" id="UP001165584">
    <property type="component" value="Unassembled WGS sequence"/>
</dbReference>
<dbReference type="EMBL" id="JANLCM010000001">
    <property type="protein sequence ID" value="MCS5716623.1"/>
    <property type="molecule type" value="Genomic_DNA"/>
</dbReference>
<comment type="caution">
    <text evidence="3">The sequence shown here is derived from an EMBL/GenBank/DDBJ whole genome shotgun (WGS) entry which is preliminary data.</text>
</comment>
<evidence type="ECO:0000313" key="4">
    <source>
        <dbReference type="Proteomes" id="UP001165584"/>
    </source>
</evidence>
<keyword evidence="1" id="KW-0175">Coiled coil</keyword>
<protein>
    <submittedName>
        <fullName evidence="3">Glycosyltransferase</fullName>
    </submittedName>
</protein>